<comment type="caution">
    <text evidence="4">The sequence shown here is derived from an EMBL/GenBank/DDBJ whole genome shotgun (WGS) entry which is preliminary data.</text>
</comment>
<evidence type="ECO:0000313" key="4">
    <source>
        <dbReference type="EMBL" id="GAA3732816.1"/>
    </source>
</evidence>
<keyword evidence="1 2" id="KW-0732">Signal</keyword>
<evidence type="ECO:0000256" key="1">
    <source>
        <dbReference type="ARBA" id="ARBA00022729"/>
    </source>
</evidence>
<dbReference type="NCBIfam" id="TIGR04183">
    <property type="entry name" value="Por_Secre_tail"/>
    <property type="match status" value="1"/>
</dbReference>
<dbReference type="Pfam" id="PF18962">
    <property type="entry name" value="Por_Secre_tail"/>
    <property type="match status" value="1"/>
</dbReference>
<feature type="chain" id="PRO_5047241283" description="Secretion system C-terminal sorting domain-containing protein" evidence="2">
    <location>
        <begin position="21"/>
        <end position="609"/>
    </location>
</feature>
<name>A0ABP7F6X8_9FLAO</name>
<accession>A0ABP7F6X8</accession>
<feature type="signal peptide" evidence="2">
    <location>
        <begin position="1"/>
        <end position="20"/>
    </location>
</feature>
<dbReference type="RefSeq" id="WP_345157840.1">
    <property type="nucleotide sequence ID" value="NZ_BAABDT010000002.1"/>
</dbReference>
<dbReference type="InterPro" id="IPR026444">
    <property type="entry name" value="Secre_tail"/>
</dbReference>
<evidence type="ECO:0000256" key="2">
    <source>
        <dbReference type="SAM" id="SignalP"/>
    </source>
</evidence>
<proteinExistence type="predicted"/>
<dbReference type="EMBL" id="BAABDT010000002">
    <property type="protein sequence ID" value="GAA3732816.1"/>
    <property type="molecule type" value="Genomic_DNA"/>
</dbReference>
<feature type="domain" description="Secretion system C-terminal sorting" evidence="3">
    <location>
        <begin position="525"/>
        <end position="604"/>
    </location>
</feature>
<keyword evidence="5" id="KW-1185">Reference proteome</keyword>
<reference evidence="5" key="1">
    <citation type="journal article" date="2019" name="Int. J. Syst. Evol. Microbiol.">
        <title>The Global Catalogue of Microorganisms (GCM) 10K type strain sequencing project: providing services to taxonomists for standard genome sequencing and annotation.</title>
        <authorList>
            <consortium name="The Broad Institute Genomics Platform"/>
            <consortium name="The Broad Institute Genome Sequencing Center for Infectious Disease"/>
            <person name="Wu L."/>
            <person name="Ma J."/>
        </authorList>
    </citation>
    <scope>NUCLEOTIDE SEQUENCE [LARGE SCALE GENOMIC DNA]</scope>
    <source>
        <strain evidence="5">JCM 17336</strain>
    </source>
</reference>
<organism evidence="4 5">
    <name type="scientific">Flavobacterium ginsengisoli</name>
    <dbReference type="NCBI Taxonomy" id="871694"/>
    <lineage>
        <taxon>Bacteria</taxon>
        <taxon>Pseudomonadati</taxon>
        <taxon>Bacteroidota</taxon>
        <taxon>Flavobacteriia</taxon>
        <taxon>Flavobacteriales</taxon>
        <taxon>Flavobacteriaceae</taxon>
        <taxon>Flavobacterium</taxon>
    </lineage>
</organism>
<dbReference type="Proteomes" id="UP001501367">
    <property type="component" value="Unassembled WGS sequence"/>
</dbReference>
<evidence type="ECO:0000313" key="5">
    <source>
        <dbReference type="Proteomes" id="UP001501367"/>
    </source>
</evidence>
<gene>
    <name evidence="4" type="ORF">GCM10022422_14210</name>
</gene>
<protein>
    <recommendedName>
        <fullName evidence="3">Secretion system C-terminal sorting domain-containing protein</fullName>
    </recommendedName>
</protein>
<sequence>MKKNYLFLIATLMLNTLIFAQTVTLTPTAVNSTNVNSGPINLASIPNSTISLNVKVDIPSNVAVSDYGTLKIYYSNSNVLNANIALGGDTGTLFFGGGRTASRSIVINLLWSDFSTSGGFIFAEYKNPAGTAYRSSNIAVIKNSSMNSGTTLNPPADAPNPTKIPNTLCCNQTVRLGDKPQLITGSKFLNPYAKEPYGIGEKWETKGNPNTNIKADFINQTLSIDYITSPESFTVTRSLGYVYGNEYPNKSNPINITVIKSPFSENIISIDAPFDSNGFAETISTNSKSILGARVKINLTILQNPNQTEQRGDDVVNVDRYEWEYTKTNLKDWKIIQNENSVELENFTPSDLNFNEDNYYLVRRIAVYQNFKRVSNELKILIRTIRNNNTICCDQDLKISSSSQIEFPEPISGSSITSDPNIVVIHQNYITYQWQLQVNGSDIANNTWQNISGATNKDYTPIQPLEIIVRRGESLTLKNNYKYRRIAEVTYSGYDQNNKWISGKSKSYSNEVSLTGSSTPSNIKIYPNPATSIINIENTSTRSYNGSNLSNSIINIVNVMGVPVISNNFSIINANLVSVNISNLSAGIYFINIQSVEGETIQKFTFIKN</sequence>
<evidence type="ECO:0000259" key="3">
    <source>
        <dbReference type="Pfam" id="PF18962"/>
    </source>
</evidence>